<dbReference type="Proteomes" id="UP000771797">
    <property type="component" value="Unassembled WGS sequence"/>
</dbReference>
<sequence length="427" mass="48703">MESPQLEEILATVHALLLEEGMSEVADLVRDNNCCARQTGYDNWNGGIEIWEVLIEVSPRELVHLGPRKSQIEEQISARLKMVLERETENWYSAKIVPARVKRSNWREEGNDLPRQTRINILDGLRLEDTTWHGELNEVEFLSRIFDLQALPSYDIRYKDAASDIWQHCINNEDWERNWVFTDERFNLLDGPADTFLRFLCEMVHPVARPSRSEAFKLVSHFNDQLHPAGWEIREEERIAGRPRFAYCQVAHRGSHAVSRAKTVADALDAGWMAKEIERLENAVDRDPALAIGTAKDLVESCCKTILSKRSVLVSKSDDLGDITKKLTKELRLVPEGITDEAKGAEAIRLILRNLTQLTSNLARIRGLYGSGHGRDGQHRGLQPRHARLAVTSAVAFIDFVSETYRYRESTHPKEDVDSKEEVKGTT</sequence>
<protein>
    <recommendedName>
        <fullName evidence="5">Abortive infection C-terminus</fullName>
    </recommendedName>
</protein>
<gene>
    <name evidence="3" type="ORF">A6D6_03146</name>
</gene>
<dbReference type="Pfam" id="PF18860">
    <property type="entry name" value="AbiJ_NTD3"/>
    <property type="match status" value="1"/>
</dbReference>
<evidence type="ECO:0000259" key="2">
    <source>
        <dbReference type="Pfam" id="PF18860"/>
    </source>
</evidence>
<dbReference type="Pfam" id="PF14355">
    <property type="entry name" value="Abi_C"/>
    <property type="match status" value="1"/>
</dbReference>
<comment type="caution">
    <text evidence="3">The sequence shown here is derived from an EMBL/GenBank/DDBJ whole genome shotgun (WGS) entry which is preliminary data.</text>
</comment>
<dbReference type="RefSeq" id="WP_201303812.1">
    <property type="nucleotide sequence ID" value="NZ_AQPF01000032.1"/>
</dbReference>
<organism evidence="3 4">
    <name type="scientific">Alcanivorax xiamenensis</name>
    <dbReference type="NCBI Taxonomy" id="1177156"/>
    <lineage>
        <taxon>Bacteria</taxon>
        <taxon>Pseudomonadati</taxon>
        <taxon>Pseudomonadota</taxon>
        <taxon>Gammaproteobacteria</taxon>
        <taxon>Oceanospirillales</taxon>
        <taxon>Alcanivoracaceae</taxon>
        <taxon>Alcanivorax</taxon>
    </lineage>
</organism>
<proteinExistence type="predicted"/>
<feature type="domain" description="Abortive infection protein-like C-terminal" evidence="1">
    <location>
        <begin position="323"/>
        <end position="401"/>
    </location>
</feature>
<evidence type="ECO:0000259" key="1">
    <source>
        <dbReference type="Pfam" id="PF14355"/>
    </source>
</evidence>
<keyword evidence="4" id="KW-1185">Reference proteome</keyword>
<evidence type="ECO:0000313" key="3">
    <source>
        <dbReference type="EMBL" id="KAF0804409.1"/>
    </source>
</evidence>
<dbReference type="EMBL" id="AQPF01000032">
    <property type="protein sequence ID" value="KAF0804409.1"/>
    <property type="molecule type" value="Genomic_DNA"/>
</dbReference>
<feature type="domain" description="AbiJ-NTD3" evidence="2">
    <location>
        <begin position="113"/>
        <end position="278"/>
    </location>
</feature>
<accession>A0ABQ6Y597</accession>
<name>A0ABQ6Y597_9GAMM</name>
<evidence type="ECO:0000313" key="4">
    <source>
        <dbReference type="Proteomes" id="UP000771797"/>
    </source>
</evidence>
<evidence type="ECO:0008006" key="5">
    <source>
        <dbReference type="Google" id="ProtNLM"/>
    </source>
</evidence>
<dbReference type="InterPro" id="IPR026001">
    <property type="entry name" value="Abi-like_C"/>
</dbReference>
<reference evidence="3 4" key="1">
    <citation type="submission" date="2012-09" db="EMBL/GenBank/DDBJ databases">
        <title>Genome Sequence of alkane-degrading Bacterium Alcanivorax sp. 6-D-6.</title>
        <authorList>
            <person name="Lai Q."/>
            <person name="Shao Z."/>
        </authorList>
    </citation>
    <scope>NUCLEOTIDE SEQUENCE [LARGE SCALE GENOMIC DNA]</scope>
    <source>
        <strain evidence="3 4">6-D-6</strain>
    </source>
</reference>
<dbReference type="InterPro" id="IPR041427">
    <property type="entry name" value="AbiJ-NTD3"/>
</dbReference>